<organism evidence="1 2">
    <name type="scientific">Cephalotus follicularis</name>
    <name type="common">Albany pitcher plant</name>
    <dbReference type="NCBI Taxonomy" id="3775"/>
    <lineage>
        <taxon>Eukaryota</taxon>
        <taxon>Viridiplantae</taxon>
        <taxon>Streptophyta</taxon>
        <taxon>Embryophyta</taxon>
        <taxon>Tracheophyta</taxon>
        <taxon>Spermatophyta</taxon>
        <taxon>Magnoliopsida</taxon>
        <taxon>eudicotyledons</taxon>
        <taxon>Gunneridae</taxon>
        <taxon>Pentapetalae</taxon>
        <taxon>rosids</taxon>
        <taxon>fabids</taxon>
        <taxon>Oxalidales</taxon>
        <taxon>Cephalotaceae</taxon>
        <taxon>Cephalotus</taxon>
    </lineage>
</organism>
<proteinExistence type="predicted"/>
<gene>
    <name evidence="1" type="ORF">CFOL_v3_01815</name>
</gene>
<sequence>VISLPMTIGKESCQITIFVSFLVVRMPPTYNVILGHPSKAALKDVVSIPYLNTKFPIPREAGVAQGDHSATFECYFTSLKPTKKVLPIDMVEVEESKYRGRPVEELEEVFLGEELNHKSVKIGTHL</sequence>
<keyword evidence="2" id="KW-1185">Reference proteome</keyword>
<name>A0A1Q3ARC8_CEPFO</name>
<dbReference type="Proteomes" id="UP000187406">
    <property type="component" value="Unassembled WGS sequence"/>
</dbReference>
<dbReference type="OrthoDB" id="1624859at2759"/>
<reference evidence="2" key="1">
    <citation type="submission" date="2016-04" db="EMBL/GenBank/DDBJ databases">
        <title>Cephalotus genome sequencing.</title>
        <authorList>
            <person name="Fukushima K."/>
            <person name="Hasebe M."/>
            <person name="Fang X."/>
        </authorList>
    </citation>
    <scope>NUCLEOTIDE SEQUENCE [LARGE SCALE GENOMIC DNA]</scope>
    <source>
        <strain evidence="2">cv. St1</strain>
    </source>
</reference>
<evidence type="ECO:0000313" key="2">
    <source>
        <dbReference type="Proteomes" id="UP000187406"/>
    </source>
</evidence>
<dbReference type="EMBL" id="BDDD01000064">
    <property type="protein sequence ID" value="GAV58281.1"/>
    <property type="molecule type" value="Genomic_DNA"/>
</dbReference>
<dbReference type="AlphaFoldDB" id="A0A1Q3ARC8"/>
<dbReference type="InParanoid" id="A0A1Q3ARC8"/>
<protein>
    <submittedName>
        <fullName evidence="1">Uncharacterized protein</fullName>
    </submittedName>
</protein>
<feature type="non-terminal residue" evidence="1">
    <location>
        <position position="1"/>
    </location>
</feature>
<comment type="caution">
    <text evidence="1">The sequence shown here is derived from an EMBL/GenBank/DDBJ whole genome shotgun (WGS) entry which is preliminary data.</text>
</comment>
<accession>A0A1Q3ARC8</accession>
<evidence type="ECO:0000313" key="1">
    <source>
        <dbReference type="EMBL" id="GAV58281.1"/>
    </source>
</evidence>